<dbReference type="Proteomes" id="UP000601768">
    <property type="component" value="Unassembled WGS sequence"/>
</dbReference>
<evidence type="ECO:0000256" key="3">
    <source>
        <dbReference type="ARBA" id="ARBA00022643"/>
    </source>
</evidence>
<feature type="binding site" evidence="7">
    <location>
        <position position="261"/>
    </location>
    <ligand>
        <name>FMN</name>
        <dbReference type="ChEBI" id="CHEBI:58210"/>
    </ligand>
</feature>
<feature type="binding site" evidence="7">
    <location>
        <position position="283"/>
    </location>
    <ligand>
        <name>FMN</name>
        <dbReference type="ChEBI" id="CHEBI:58210"/>
    </ligand>
</feature>
<dbReference type="InterPro" id="IPR037396">
    <property type="entry name" value="FMN_HAD"/>
</dbReference>
<evidence type="ECO:0000256" key="7">
    <source>
        <dbReference type="PIRSR" id="PIRSR000138-2"/>
    </source>
</evidence>
<dbReference type="GO" id="GO:0004459">
    <property type="term" value="F:L-lactate dehydrogenase (NAD+) activity"/>
    <property type="evidence" value="ECO:0007669"/>
    <property type="project" value="TreeGrafter"/>
</dbReference>
<dbReference type="GO" id="GO:0005886">
    <property type="term" value="C:plasma membrane"/>
    <property type="evidence" value="ECO:0007669"/>
    <property type="project" value="TreeGrafter"/>
</dbReference>
<comment type="cofactor">
    <cofactor evidence="1">
        <name>FMN</name>
        <dbReference type="ChEBI" id="CHEBI:58210"/>
    </cofactor>
</comment>
<dbReference type="GO" id="GO:0009060">
    <property type="term" value="P:aerobic respiration"/>
    <property type="evidence" value="ECO:0007669"/>
    <property type="project" value="TreeGrafter"/>
</dbReference>
<sequence>MTAVSNDYFNPSFPDSASLRLAAKKRMPGFAFDYLEGGCIDERGLSHNRDVLQAVKLRSQLLKVFDKSDLSCELFGHTYDLPFGIAPVGLQGLMWPNAPEILAKAAANLNIPYVLSTVSSTSLERISEVSEGRAWFQLYNPTRSEIRQDLLKRIHAARIPVLMVTVDVPTFGYRVKDIKNGLSMPPKMTLSNILQMVSRPNWLYHTALSGKPKMQTLLPYMPKGMPVDQLAAFMNNTVMGRVDIEGLQPIRDQWQGPLIIKGLVSQDDVELAVKLGADAVILSNHGARQLDAGESPFENLAAIKQRFGQQLKIMVDSGIRSGSEVACAMAAGADFSFLGRTFVYGVGALGDKGGVHTINMLRKQFEQTMNQLRCPDVPSLPDYLVQ</sequence>
<proteinExistence type="inferred from homology"/>
<evidence type="ECO:0000313" key="10">
    <source>
        <dbReference type="Proteomes" id="UP000601768"/>
    </source>
</evidence>
<evidence type="ECO:0000256" key="1">
    <source>
        <dbReference type="ARBA" id="ARBA00001917"/>
    </source>
</evidence>
<feature type="binding site" evidence="7">
    <location>
        <position position="165"/>
    </location>
    <ligand>
        <name>FMN</name>
        <dbReference type="ChEBI" id="CHEBI:58210"/>
    </ligand>
</feature>
<evidence type="ECO:0000256" key="2">
    <source>
        <dbReference type="ARBA" id="ARBA00022630"/>
    </source>
</evidence>
<feature type="binding site" evidence="7">
    <location>
        <position position="174"/>
    </location>
    <ligand>
        <name>glyoxylate</name>
        <dbReference type="ChEBI" id="CHEBI:36655"/>
    </ligand>
</feature>
<dbReference type="Gene3D" id="3.20.20.70">
    <property type="entry name" value="Aldolase class I"/>
    <property type="match status" value="1"/>
</dbReference>
<accession>A0A8J6LYM9</accession>
<evidence type="ECO:0000256" key="4">
    <source>
        <dbReference type="ARBA" id="ARBA00023002"/>
    </source>
</evidence>
<dbReference type="InterPro" id="IPR012133">
    <property type="entry name" value="Alpha-hydoxy_acid_DH_FMN"/>
</dbReference>
<reference evidence="9" key="2">
    <citation type="submission" date="2020-08" db="EMBL/GenBank/DDBJ databases">
        <authorList>
            <person name="Lai Q."/>
        </authorList>
    </citation>
    <scope>NUCLEOTIDE SEQUENCE</scope>
    <source>
        <strain evidence="9">S27-2</strain>
    </source>
</reference>
<dbReference type="PROSITE" id="PS51349">
    <property type="entry name" value="FMN_HYDROXY_ACID_DH_2"/>
    <property type="match status" value="1"/>
</dbReference>
<feature type="active site" description="Proton acceptor" evidence="6">
    <location>
        <position position="285"/>
    </location>
</feature>
<feature type="domain" description="FMN hydroxy acid dehydrogenase" evidence="8">
    <location>
        <begin position="8"/>
        <end position="386"/>
    </location>
</feature>
<dbReference type="PANTHER" id="PTHR10578">
    <property type="entry name" value="S -2-HYDROXY-ACID OXIDASE-RELATED"/>
    <property type="match status" value="1"/>
</dbReference>
<feature type="binding site" evidence="7">
    <location>
        <position position="288"/>
    </location>
    <ligand>
        <name>glyoxylate</name>
        <dbReference type="ChEBI" id="CHEBI:36655"/>
    </ligand>
</feature>
<evidence type="ECO:0000256" key="6">
    <source>
        <dbReference type="PIRSR" id="PIRSR000138-1"/>
    </source>
</evidence>
<dbReference type="CDD" id="cd02809">
    <property type="entry name" value="alpha_hydroxyacid_oxid_FMN"/>
    <property type="match status" value="1"/>
</dbReference>
<dbReference type="InterPro" id="IPR000262">
    <property type="entry name" value="FMN-dep_DH"/>
</dbReference>
<dbReference type="InterPro" id="IPR013785">
    <property type="entry name" value="Aldolase_TIM"/>
</dbReference>
<dbReference type="Pfam" id="PF01070">
    <property type="entry name" value="FMN_dh"/>
    <property type="match status" value="1"/>
</dbReference>
<keyword evidence="3 7" id="KW-0288">FMN</keyword>
<dbReference type="SUPFAM" id="SSF51395">
    <property type="entry name" value="FMN-linked oxidoreductases"/>
    <property type="match status" value="1"/>
</dbReference>
<organism evidence="9 10">
    <name type="scientific">Neptunicella marina</name>
    <dbReference type="NCBI Taxonomy" id="2125989"/>
    <lineage>
        <taxon>Bacteria</taxon>
        <taxon>Pseudomonadati</taxon>
        <taxon>Pseudomonadota</taxon>
        <taxon>Gammaproteobacteria</taxon>
        <taxon>Alteromonadales</taxon>
        <taxon>Alteromonadaceae</taxon>
        <taxon>Neptunicella</taxon>
    </lineage>
</organism>
<keyword evidence="10" id="KW-1185">Reference proteome</keyword>
<gene>
    <name evidence="9" type="ORF">H8B19_06245</name>
</gene>
<feature type="binding site" evidence="7">
    <location>
        <position position="139"/>
    </location>
    <ligand>
        <name>glyoxylate</name>
        <dbReference type="ChEBI" id="CHEBI:36655"/>
    </ligand>
</feature>
<dbReference type="RefSeq" id="WP_186505946.1">
    <property type="nucleotide sequence ID" value="NZ_JACNEP010000004.1"/>
</dbReference>
<reference evidence="9" key="1">
    <citation type="journal article" date="2018" name="Int. J. Syst. Evol. Microbiol.">
        <title>Neptunicella marina gen. nov., sp. nov., isolated from surface seawater.</title>
        <authorList>
            <person name="Liu X."/>
            <person name="Lai Q."/>
            <person name="Du Y."/>
            <person name="Zhang X."/>
            <person name="Liu Z."/>
            <person name="Sun F."/>
            <person name="Shao Z."/>
        </authorList>
    </citation>
    <scope>NUCLEOTIDE SEQUENCE</scope>
    <source>
        <strain evidence="9">S27-2</strain>
    </source>
</reference>
<feature type="binding site" evidence="7">
    <location>
        <position position="34"/>
    </location>
    <ligand>
        <name>glyoxylate</name>
        <dbReference type="ChEBI" id="CHEBI:36655"/>
    </ligand>
</feature>
<dbReference type="InterPro" id="IPR008259">
    <property type="entry name" value="FMN_hydac_DH_AS"/>
</dbReference>
<feature type="binding site" evidence="7">
    <location>
        <begin position="339"/>
        <end position="340"/>
    </location>
    <ligand>
        <name>FMN</name>
        <dbReference type="ChEBI" id="CHEBI:58210"/>
    </ligand>
</feature>
<feature type="binding site" evidence="7">
    <location>
        <begin position="316"/>
        <end position="320"/>
    </location>
    <ligand>
        <name>FMN</name>
        <dbReference type="ChEBI" id="CHEBI:58210"/>
    </ligand>
</feature>
<dbReference type="GO" id="GO:0010181">
    <property type="term" value="F:FMN binding"/>
    <property type="evidence" value="ECO:0007669"/>
    <property type="project" value="InterPro"/>
</dbReference>
<comment type="similarity">
    <text evidence="5">Belongs to the FMN-dependent alpha-hydroxy acid dehydrogenase family.</text>
</comment>
<evidence type="ECO:0000313" key="9">
    <source>
        <dbReference type="EMBL" id="MBC3765470.1"/>
    </source>
</evidence>
<dbReference type="PIRSF" id="PIRSF000138">
    <property type="entry name" value="Al-hdrx_acd_dh"/>
    <property type="match status" value="1"/>
</dbReference>
<dbReference type="EMBL" id="JACNEP010000004">
    <property type="protein sequence ID" value="MBC3765470.1"/>
    <property type="molecule type" value="Genomic_DNA"/>
</dbReference>
<evidence type="ECO:0000259" key="8">
    <source>
        <dbReference type="PROSITE" id="PS51349"/>
    </source>
</evidence>
<comment type="caution">
    <text evidence="9">The sequence shown here is derived from an EMBL/GenBank/DDBJ whole genome shotgun (WGS) entry which is preliminary data.</text>
</comment>
<feature type="binding site" evidence="7">
    <location>
        <position position="116"/>
    </location>
    <ligand>
        <name>FMN</name>
        <dbReference type="ChEBI" id="CHEBI:58210"/>
    </ligand>
</feature>
<dbReference type="PANTHER" id="PTHR10578:SF107">
    <property type="entry name" value="2-HYDROXYACID OXIDASE 1"/>
    <property type="match status" value="1"/>
</dbReference>
<name>A0A8J6LYM9_9ALTE</name>
<dbReference type="PROSITE" id="PS00557">
    <property type="entry name" value="FMN_HYDROXY_ACID_DH_1"/>
    <property type="match status" value="1"/>
</dbReference>
<keyword evidence="4" id="KW-0560">Oxidoreductase</keyword>
<feature type="binding site" evidence="7">
    <location>
        <position position="137"/>
    </location>
    <ligand>
        <name>FMN</name>
        <dbReference type="ChEBI" id="CHEBI:58210"/>
    </ligand>
</feature>
<feature type="binding site" evidence="7">
    <location>
        <begin position="87"/>
        <end position="89"/>
    </location>
    <ligand>
        <name>FMN</name>
        <dbReference type="ChEBI" id="CHEBI:58210"/>
    </ligand>
</feature>
<keyword evidence="2 7" id="KW-0285">Flavoprotein</keyword>
<evidence type="ECO:0000256" key="5">
    <source>
        <dbReference type="ARBA" id="ARBA00024042"/>
    </source>
</evidence>
<protein>
    <submittedName>
        <fullName evidence="9">Alpha-hydroxy-acid oxidizing protein</fullName>
    </submittedName>
</protein>
<feature type="binding site" evidence="7">
    <location>
        <position position="285"/>
    </location>
    <ligand>
        <name>glyoxylate</name>
        <dbReference type="ChEBI" id="CHEBI:36655"/>
    </ligand>
</feature>
<dbReference type="AlphaFoldDB" id="A0A8J6LYM9"/>